<gene>
    <name evidence="8" type="ORF">ACFQ4A_11840</name>
</gene>
<evidence type="ECO:0000256" key="6">
    <source>
        <dbReference type="SAM" id="SignalP"/>
    </source>
</evidence>
<keyword evidence="9" id="KW-1185">Reference proteome</keyword>
<proteinExistence type="predicted"/>
<comment type="caution">
    <text evidence="8">The sequence shown here is derived from an EMBL/GenBank/DDBJ whole genome shotgun (WGS) entry which is preliminary data.</text>
</comment>
<evidence type="ECO:0000256" key="2">
    <source>
        <dbReference type="ARBA" id="ARBA00022448"/>
    </source>
</evidence>
<reference evidence="9" key="1">
    <citation type="journal article" date="2019" name="Int. J. Syst. Evol. Microbiol.">
        <title>The Global Catalogue of Microorganisms (GCM) 10K type strain sequencing project: providing services to taxonomists for standard genome sequencing and annotation.</title>
        <authorList>
            <consortium name="The Broad Institute Genomics Platform"/>
            <consortium name="The Broad Institute Genome Sequencing Center for Infectious Disease"/>
            <person name="Wu L."/>
            <person name="Ma J."/>
        </authorList>
    </citation>
    <scope>NUCLEOTIDE SEQUENCE [LARGE SCALE GENOMIC DNA]</scope>
    <source>
        <strain evidence="9">CCUG 54822</strain>
    </source>
</reference>
<dbReference type="CDD" id="cd13639">
    <property type="entry name" value="PBP2_OpuAC_like"/>
    <property type="match status" value="1"/>
</dbReference>
<dbReference type="PROSITE" id="PS51257">
    <property type="entry name" value="PROKAR_LIPOPROTEIN"/>
    <property type="match status" value="1"/>
</dbReference>
<dbReference type="Gene3D" id="3.40.190.10">
    <property type="entry name" value="Periplasmic binding protein-like II"/>
    <property type="match status" value="1"/>
</dbReference>
<protein>
    <submittedName>
        <fullName evidence="8">Glycine betaine ABC transporter substrate-binding protein</fullName>
    </submittedName>
</protein>
<dbReference type="SUPFAM" id="SSF53850">
    <property type="entry name" value="Periplasmic binding protein-like II"/>
    <property type="match status" value="1"/>
</dbReference>
<keyword evidence="4" id="KW-0472">Membrane</keyword>
<feature type="region of interest" description="Disordered" evidence="5">
    <location>
        <begin position="26"/>
        <end position="58"/>
    </location>
</feature>
<comment type="subcellular location">
    <subcellularLocation>
        <location evidence="1">Cell membrane</location>
    </subcellularLocation>
</comment>
<keyword evidence="2" id="KW-0813">Transport</keyword>
<feature type="chain" id="PRO_5046912232" evidence="6">
    <location>
        <begin position="20"/>
        <end position="303"/>
    </location>
</feature>
<sequence>MKKTLVILLTILLSIVMYGCTSSGESEGAGNSSGASNDTGNNNEEKPTLTFGKTPWTSTVPPTEIAKKVLEEMGYKVEEKQGELGVVFTGLSADDVNIFMDYWEPQHKQYLEEYSDSVEIVSTSYEDADWGIAVPKYMEDVNDVGDLKGKEDTVNNEVLAIVESDPAVQDIPKAIDEYDLDMEMTNSSEAAMLAAAKEKIDEKEPVALFGWRPHTMFNLLDIKLLTNNKAPELFPSATVSVVANKELKEKAPEAYEFLSNWRLPIDDMEDMLVKIDEGKNPEDVAQTWIDNNQDTIDEMKGHQ</sequence>
<keyword evidence="3" id="KW-1003">Cell membrane</keyword>
<name>A0ABW3ZVD3_9BACI</name>
<dbReference type="RefSeq" id="WP_382400804.1">
    <property type="nucleotide sequence ID" value="NZ_JBHTNH010000025.1"/>
</dbReference>
<accession>A0ABW3ZVD3</accession>
<evidence type="ECO:0000256" key="5">
    <source>
        <dbReference type="SAM" id="MobiDB-lite"/>
    </source>
</evidence>
<evidence type="ECO:0000256" key="4">
    <source>
        <dbReference type="ARBA" id="ARBA00023136"/>
    </source>
</evidence>
<keyword evidence="6" id="KW-0732">Signal</keyword>
<evidence type="ECO:0000313" key="9">
    <source>
        <dbReference type="Proteomes" id="UP001597178"/>
    </source>
</evidence>
<evidence type="ECO:0000313" key="8">
    <source>
        <dbReference type="EMBL" id="MFD1362347.1"/>
    </source>
</evidence>
<dbReference type="Proteomes" id="UP001597178">
    <property type="component" value="Unassembled WGS sequence"/>
</dbReference>
<evidence type="ECO:0000256" key="1">
    <source>
        <dbReference type="ARBA" id="ARBA00004236"/>
    </source>
</evidence>
<dbReference type="InterPro" id="IPR007210">
    <property type="entry name" value="ABC_Gly_betaine_transp_sub-bd"/>
</dbReference>
<evidence type="ECO:0000259" key="7">
    <source>
        <dbReference type="Pfam" id="PF04069"/>
    </source>
</evidence>
<feature type="signal peptide" evidence="6">
    <location>
        <begin position="1"/>
        <end position="19"/>
    </location>
</feature>
<organism evidence="8 9">
    <name type="scientific">Lentibacillus salinarum</name>
    <dbReference type="NCBI Taxonomy" id="446820"/>
    <lineage>
        <taxon>Bacteria</taxon>
        <taxon>Bacillati</taxon>
        <taxon>Bacillota</taxon>
        <taxon>Bacilli</taxon>
        <taxon>Bacillales</taxon>
        <taxon>Bacillaceae</taxon>
        <taxon>Lentibacillus</taxon>
    </lineage>
</organism>
<feature type="compositionally biased region" description="Low complexity" evidence="5">
    <location>
        <begin position="26"/>
        <end position="42"/>
    </location>
</feature>
<dbReference type="PANTHER" id="PTHR47737">
    <property type="entry name" value="GLYCINE BETAINE/PROLINE BETAINE TRANSPORT SYSTEM PERMEASE PROTEIN PROW"/>
    <property type="match status" value="1"/>
</dbReference>
<dbReference type="PANTHER" id="PTHR47737:SF1">
    <property type="entry name" value="GLYCINE BETAINE_PROLINE BETAINE TRANSPORT SYSTEM PERMEASE PROTEIN PROW"/>
    <property type="match status" value="1"/>
</dbReference>
<dbReference type="EMBL" id="JBHTNH010000025">
    <property type="protein sequence ID" value="MFD1362347.1"/>
    <property type="molecule type" value="Genomic_DNA"/>
</dbReference>
<dbReference type="Gene3D" id="3.40.190.100">
    <property type="entry name" value="Glycine betaine-binding periplasmic protein, domain 2"/>
    <property type="match status" value="1"/>
</dbReference>
<dbReference type="Pfam" id="PF04069">
    <property type="entry name" value="OpuAC"/>
    <property type="match status" value="1"/>
</dbReference>
<feature type="domain" description="ABC-type glycine betaine transport system substrate-binding" evidence="7">
    <location>
        <begin position="48"/>
        <end position="290"/>
    </location>
</feature>
<evidence type="ECO:0000256" key="3">
    <source>
        <dbReference type="ARBA" id="ARBA00022475"/>
    </source>
</evidence>